<protein>
    <submittedName>
        <fullName evidence="3">ORF5a</fullName>
    </submittedName>
</protein>
<dbReference type="Proteomes" id="UP000095280">
    <property type="component" value="Unplaced"/>
</dbReference>
<dbReference type="WBParaSite" id="maker-uti_cns_0005772-snap-gene-0.8-mRNA-1">
    <property type="protein sequence ID" value="maker-uti_cns_0005772-snap-gene-0.8-mRNA-1"/>
    <property type="gene ID" value="maker-uti_cns_0005772-snap-gene-0.8"/>
</dbReference>
<keyword evidence="1" id="KW-1133">Transmembrane helix</keyword>
<evidence type="ECO:0000313" key="3">
    <source>
        <dbReference type="WBParaSite" id="maker-uti_cns_0005772-snap-gene-0.8-mRNA-1"/>
    </source>
</evidence>
<keyword evidence="2" id="KW-1185">Reference proteome</keyword>
<keyword evidence="1" id="KW-0812">Transmembrane</keyword>
<sequence>MRLCLLLNSASALIILYLLAILCIRCCLWVEMTPIRSRFRLTIITLRRSSKTAIWTDLRRLQLGLCRLYGF</sequence>
<feature type="transmembrane region" description="Helical" evidence="1">
    <location>
        <begin position="6"/>
        <end position="30"/>
    </location>
</feature>
<organism evidence="2 3">
    <name type="scientific">Macrostomum lignano</name>
    <dbReference type="NCBI Taxonomy" id="282301"/>
    <lineage>
        <taxon>Eukaryota</taxon>
        <taxon>Metazoa</taxon>
        <taxon>Spiralia</taxon>
        <taxon>Lophotrochozoa</taxon>
        <taxon>Platyhelminthes</taxon>
        <taxon>Rhabditophora</taxon>
        <taxon>Macrostomorpha</taxon>
        <taxon>Macrostomida</taxon>
        <taxon>Macrostomidae</taxon>
        <taxon>Macrostomum</taxon>
    </lineage>
</organism>
<proteinExistence type="predicted"/>
<dbReference type="AlphaFoldDB" id="A0A1I8HFW8"/>
<accession>A0A1I8HFW8</accession>
<evidence type="ECO:0000256" key="1">
    <source>
        <dbReference type="SAM" id="Phobius"/>
    </source>
</evidence>
<reference evidence="3" key="1">
    <citation type="submission" date="2016-11" db="UniProtKB">
        <authorList>
            <consortium name="WormBaseParasite"/>
        </authorList>
    </citation>
    <scope>IDENTIFICATION</scope>
</reference>
<evidence type="ECO:0000313" key="2">
    <source>
        <dbReference type="Proteomes" id="UP000095280"/>
    </source>
</evidence>
<keyword evidence="1" id="KW-0472">Membrane</keyword>
<name>A0A1I8HFW8_9PLAT</name>